<keyword evidence="2" id="KW-1185">Reference proteome</keyword>
<dbReference type="RefSeq" id="WP_405445868.1">
    <property type="nucleotide sequence ID" value="NZ_CP108164.1"/>
</dbReference>
<reference evidence="1 2" key="1">
    <citation type="submission" date="2022-10" db="EMBL/GenBank/DDBJ databases">
        <title>The complete genomes of actinobacterial strains from the NBC collection.</title>
        <authorList>
            <person name="Joergensen T.S."/>
            <person name="Alvarez Arevalo M."/>
            <person name="Sterndorff E.B."/>
            <person name="Faurdal D."/>
            <person name="Vuksanovic O."/>
            <person name="Mourched A.-S."/>
            <person name="Charusanti P."/>
            <person name="Shaw S."/>
            <person name="Blin K."/>
            <person name="Weber T."/>
        </authorList>
    </citation>
    <scope>NUCLEOTIDE SEQUENCE [LARGE SCALE GENOMIC DNA]</scope>
    <source>
        <strain evidence="1 2">NBC_00156</strain>
    </source>
</reference>
<organism evidence="1 2">
    <name type="scientific">Streptomyces achromogenes</name>
    <dbReference type="NCBI Taxonomy" id="67255"/>
    <lineage>
        <taxon>Bacteria</taxon>
        <taxon>Bacillati</taxon>
        <taxon>Actinomycetota</taxon>
        <taxon>Actinomycetes</taxon>
        <taxon>Kitasatosporales</taxon>
        <taxon>Streptomycetaceae</taxon>
        <taxon>Streptomyces</taxon>
    </lineage>
</organism>
<gene>
    <name evidence="1" type="ORF">OG350_06040</name>
</gene>
<evidence type="ECO:0000313" key="1">
    <source>
        <dbReference type="EMBL" id="WTQ79893.1"/>
    </source>
</evidence>
<dbReference type="Proteomes" id="UP001622557">
    <property type="component" value="Chromosome"/>
</dbReference>
<protein>
    <submittedName>
        <fullName evidence="1">Uncharacterized protein</fullName>
    </submittedName>
</protein>
<dbReference type="EMBL" id="CP108164">
    <property type="protein sequence ID" value="WTQ79893.1"/>
    <property type="molecule type" value="Genomic_DNA"/>
</dbReference>
<evidence type="ECO:0000313" key="2">
    <source>
        <dbReference type="Proteomes" id="UP001622557"/>
    </source>
</evidence>
<sequence>MSLALWRIVLDSLSSWRALRLRREVDSHLSFDAAWRQARMLAAPDEMVYRLHGHEFPIEDEGEMAQPEGKKKYPLP</sequence>
<accession>A0ABZ1KGZ8</accession>
<name>A0ABZ1KGZ8_STRAH</name>
<proteinExistence type="predicted"/>
<dbReference type="GeneID" id="97279964"/>